<dbReference type="RefSeq" id="WP_191804877.1">
    <property type="nucleotide sequence ID" value="NZ_JACSQL010000022.1"/>
</dbReference>
<feature type="domain" description="MrpA C-terminal/MbhD" evidence="19">
    <location>
        <begin position="638"/>
        <end position="702"/>
    </location>
</feature>
<keyword evidence="10" id="KW-0406">Ion transport</keyword>
<evidence type="ECO:0000256" key="2">
    <source>
        <dbReference type="ARBA" id="ARBA00008483"/>
    </source>
</evidence>
<organism evidence="21 22">
    <name type="scientific">Paenibacillus gallinarum</name>
    <dbReference type="NCBI Taxonomy" id="2762232"/>
    <lineage>
        <taxon>Bacteria</taxon>
        <taxon>Bacillati</taxon>
        <taxon>Bacillota</taxon>
        <taxon>Bacilli</taxon>
        <taxon>Bacillales</taxon>
        <taxon>Paenibacillaceae</taxon>
        <taxon>Paenibacillus</taxon>
    </lineage>
</organism>
<feature type="compositionally biased region" description="Basic and acidic residues" evidence="14">
    <location>
        <begin position="808"/>
        <end position="819"/>
    </location>
</feature>
<evidence type="ECO:0000256" key="4">
    <source>
        <dbReference type="ARBA" id="ARBA00022449"/>
    </source>
</evidence>
<feature type="transmembrane region" description="Helical" evidence="15">
    <location>
        <begin position="374"/>
        <end position="396"/>
    </location>
</feature>
<feature type="transmembrane region" description="Helical" evidence="15">
    <location>
        <begin position="944"/>
        <end position="964"/>
    </location>
</feature>
<dbReference type="Pfam" id="PF20501">
    <property type="entry name" value="MbhE"/>
    <property type="match status" value="1"/>
</dbReference>
<keyword evidence="3" id="KW-0813">Transport</keyword>
<dbReference type="NCBIfam" id="NF009223">
    <property type="entry name" value="PRK12573.1"/>
    <property type="match status" value="1"/>
</dbReference>
<proteinExistence type="inferred from homology"/>
<gene>
    <name evidence="21" type="ORF">H9647_24220</name>
</gene>
<feature type="transmembrane region" description="Helical" evidence="15">
    <location>
        <begin position="6"/>
        <end position="24"/>
    </location>
</feature>
<evidence type="ECO:0000256" key="1">
    <source>
        <dbReference type="ARBA" id="ARBA00004651"/>
    </source>
</evidence>
<keyword evidence="4" id="KW-0050">Antiport</keyword>
<comment type="subcellular location">
    <subcellularLocation>
        <location evidence="1">Cell membrane</location>
        <topology evidence="1">Multi-pass membrane protein</topology>
    </subcellularLocation>
    <subcellularLocation>
        <location evidence="13">Membrane</location>
        <topology evidence="13">Multi-pass membrane protein</topology>
    </subcellularLocation>
</comment>
<feature type="transmembrane region" description="Helical" evidence="15">
    <location>
        <begin position="133"/>
        <end position="153"/>
    </location>
</feature>
<dbReference type="PRINTS" id="PR01435">
    <property type="entry name" value="NPOXDRDTASE5"/>
</dbReference>
<keyword evidence="8 15" id="KW-1133">Transmembrane helix</keyword>
<reference evidence="21 22" key="1">
    <citation type="submission" date="2020-08" db="EMBL/GenBank/DDBJ databases">
        <title>A Genomic Blueprint of the Chicken Gut Microbiome.</title>
        <authorList>
            <person name="Gilroy R."/>
            <person name="Ravi A."/>
            <person name="Getino M."/>
            <person name="Pursley I."/>
            <person name="Horton D.L."/>
            <person name="Alikhan N.-F."/>
            <person name="Baker D."/>
            <person name="Gharbi K."/>
            <person name="Hall N."/>
            <person name="Watson M."/>
            <person name="Adriaenssens E.M."/>
            <person name="Foster-Nyarko E."/>
            <person name="Jarju S."/>
            <person name="Secka A."/>
            <person name="Antonio M."/>
            <person name="Oren A."/>
            <person name="Chaudhuri R."/>
            <person name="La Ragione R.M."/>
            <person name="Hildebrand F."/>
            <person name="Pallen M.J."/>
        </authorList>
    </citation>
    <scope>NUCLEOTIDE SEQUENCE [LARGE SCALE GENOMIC DNA]</scope>
    <source>
        <strain evidence="21 22">Sa2BVA9</strain>
    </source>
</reference>
<evidence type="ECO:0000256" key="12">
    <source>
        <dbReference type="ARBA" id="ARBA00023201"/>
    </source>
</evidence>
<evidence type="ECO:0000256" key="7">
    <source>
        <dbReference type="ARBA" id="ARBA00022781"/>
    </source>
</evidence>
<keyword evidence="5" id="KW-1003">Cell membrane</keyword>
<dbReference type="Pfam" id="PF00361">
    <property type="entry name" value="Proton_antipo_M"/>
    <property type="match status" value="1"/>
</dbReference>
<feature type="region of interest" description="Disordered" evidence="14">
    <location>
        <begin position="802"/>
        <end position="826"/>
    </location>
</feature>
<comment type="caution">
    <text evidence="21">The sequence shown here is derived from an EMBL/GenBank/DDBJ whole genome shotgun (WGS) entry which is preliminary data.</text>
</comment>
<evidence type="ECO:0000256" key="9">
    <source>
        <dbReference type="ARBA" id="ARBA00023053"/>
    </source>
</evidence>
<keyword evidence="7" id="KW-0375">Hydrogen ion transport</keyword>
<dbReference type="PANTHER" id="PTHR43373:SF1">
    <property type="entry name" value="NA(+)_H(+) ANTIPORTER SUBUNIT A"/>
    <property type="match status" value="1"/>
</dbReference>
<dbReference type="PANTHER" id="PTHR43373">
    <property type="entry name" value="NA(+)/H(+) ANTIPORTER SUBUNIT"/>
    <property type="match status" value="1"/>
</dbReference>
<dbReference type="InterPro" id="IPR007182">
    <property type="entry name" value="MnhB"/>
</dbReference>
<feature type="domain" description="NADH:quinone oxidoreductase/Mrp antiporter transmembrane" evidence="16">
    <location>
        <begin position="128"/>
        <end position="428"/>
    </location>
</feature>
<evidence type="ECO:0000256" key="10">
    <source>
        <dbReference type="ARBA" id="ARBA00023065"/>
    </source>
</evidence>
<feature type="transmembrane region" description="Helical" evidence="15">
    <location>
        <begin position="844"/>
        <end position="862"/>
    </location>
</feature>
<feature type="domain" description="MrpA C-terminal/MbhE" evidence="20">
    <location>
        <begin position="714"/>
        <end position="790"/>
    </location>
</feature>
<evidence type="ECO:0000259" key="19">
    <source>
        <dbReference type="Pfam" id="PF13244"/>
    </source>
</evidence>
<feature type="transmembrane region" description="Helical" evidence="15">
    <location>
        <begin position="713"/>
        <end position="733"/>
    </location>
</feature>
<evidence type="ECO:0000259" key="16">
    <source>
        <dbReference type="Pfam" id="PF00361"/>
    </source>
</evidence>
<evidence type="ECO:0000256" key="3">
    <source>
        <dbReference type="ARBA" id="ARBA00022448"/>
    </source>
</evidence>
<dbReference type="NCBIfam" id="TIGR00940">
    <property type="entry name" value="2a6301s01"/>
    <property type="match status" value="1"/>
</dbReference>
<keyword evidence="12" id="KW-0739">Sodium transport</keyword>
<feature type="transmembrane region" description="Helical" evidence="15">
    <location>
        <begin position="868"/>
        <end position="889"/>
    </location>
</feature>
<comment type="similarity">
    <text evidence="2">Belongs to the CPA3 antiporters (TC 2.A.63) subunit A family.</text>
</comment>
<evidence type="ECO:0000259" key="18">
    <source>
        <dbReference type="Pfam" id="PF04039"/>
    </source>
</evidence>
<feature type="transmembrane region" description="Helical" evidence="15">
    <location>
        <begin position="533"/>
        <end position="550"/>
    </location>
</feature>
<feature type="transmembrane region" description="Helical" evidence="15">
    <location>
        <begin position="299"/>
        <end position="325"/>
    </location>
</feature>
<dbReference type="NCBIfam" id="NF009285">
    <property type="entry name" value="PRK12645.1"/>
    <property type="match status" value="1"/>
</dbReference>
<evidence type="ECO:0000256" key="5">
    <source>
        <dbReference type="ARBA" id="ARBA00022475"/>
    </source>
</evidence>
<dbReference type="InterPro" id="IPR001750">
    <property type="entry name" value="ND/Mrp_TM"/>
</dbReference>
<evidence type="ECO:0000256" key="15">
    <source>
        <dbReference type="SAM" id="Phobius"/>
    </source>
</evidence>
<dbReference type="Proteomes" id="UP000608071">
    <property type="component" value="Unassembled WGS sequence"/>
</dbReference>
<keyword evidence="11 15" id="KW-0472">Membrane</keyword>
<name>A0ABR8T6F0_9BACL</name>
<feature type="transmembrane region" description="Helical" evidence="15">
    <location>
        <begin position="773"/>
        <end position="794"/>
    </location>
</feature>
<feature type="transmembrane region" description="Helical" evidence="15">
    <location>
        <begin position="244"/>
        <end position="260"/>
    </location>
</feature>
<feature type="transmembrane region" description="Helical" evidence="15">
    <location>
        <begin position="31"/>
        <end position="52"/>
    </location>
</feature>
<feature type="transmembrane region" description="Helical" evidence="15">
    <location>
        <begin position="272"/>
        <end position="292"/>
    </location>
</feature>
<evidence type="ECO:0000259" key="20">
    <source>
        <dbReference type="Pfam" id="PF20501"/>
    </source>
</evidence>
<dbReference type="Pfam" id="PF04039">
    <property type="entry name" value="MnhB"/>
    <property type="match status" value="1"/>
</dbReference>
<keyword evidence="22" id="KW-1185">Reference proteome</keyword>
<dbReference type="InterPro" id="IPR046806">
    <property type="entry name" value="MrpA_C/MbhE"/>
</dbReference>
<dbReference type="EMBL" id="JACSQL010000022">
    <property type="protein sequence ID" value="MBD7971175.1"/>
    <property type="molecule type" value="Genomic_DNA"/>
</dbReference>
<feature type="transmembrane region" description="Helical" evidence="15">
    <location>
        <begin position="628"/>
        <end position="646"/>
    </location>
</feature>
<evidence type="ECO:0000313" key="21">
    <source>
        <dbReference type="EMBL" id="MBD7971175.1"/>
    </source>
</evidence>
<dbReference type="InterPro" id="IPR025383">
    <property type="entry name" value="MrpA_C/MbhD"/>
</dbReference>
<feature type="transmembrane region" description="Helical" evidence="15">
    <location>
        <begin position="901"/>
        <end position="924"/>
    </location>
</feature>
<evidence type="ECO:0000256" key="6">
    <source>
        <dbReference type="ARBA" id="ARBA00022692"/>
    </source>
</evidence>
<feature type="transmembrane region" description="Helical" evidence="15">
    <location>
        <begin position="165"/>
        <end position="187"/>
    </location>
</feature>
<dbReference type="PRINTS" id="PR01434">
    <property type="entry name" value="NADHDHGNASE5"/>
</dbReference>
<evidence type="ECO:0000259" key="17">
    <source>
        <dbReference type="Pfam" id="PF00662"/>
    </source>
</evidence>
<evidence type="ECO:0000256" key="8">
    <source>
        <dbReference type="ARBA" id="ARBA00022989"/>
    </source>
</evidence>
<keyword evidence="6 13" id="KW-0812">Transmembrane</keyword>
<sequence length="970" mass="107412">MYLIHAAILLPILAGVGIAFMKRLSRSFHLGWAVLTIPLVLFIYFLSLIPQISNRNLINESIDWMPSLGINFTILLDGLSLLLTLLITGIGSLVVLYSIYYMKQDQALHRFYLYLLLFMGAMLGVVLSDNMMVLYGFWELTSIASFLLIAFHHKKEASIRGASKSFLITVFGGFAMLTGFILLYLISGSYSIRETIASVSNIAEHHLFVPALILILIGAFTKSAQFPFHVWLPDAMEAPTPVSAYLHSATMVKAGIYIVARFTPVFGGEATWFWIISLVGTISMVYGALIAIKKTDLKAILAYSTVSQLGLIMSLFGLGSAALYFGYGSESLLYTTATMAGLLHLFNHALFKGSLFMMAGIVDHETGTRDIRKLGGLITIMPLTFTVALIGTFSMAGLPPFNGFISKEMFFKATLEVTDFSIFSLGTWGIIFPVLAWIGSVMTFIYSLVIVFRTFLGKNKTDTPLQKLHEAPIGMLIPPLILISMVLITGIYPDILSSSIIEPAMASVLSPLLAEGERFDVHLYLWHGFTPELWMTVGVVVLGVISYKLLPRWKTVYEEYIPVYTINKGYHSIFRALHRFSKRWTQTYMNGSVRNYLIYIFVFMIVLISYGFYHATNIEWNFSGYDSFMLYETILLVGLVVTAICIPFAKHRLSAVILTGAVGYLVSLFFVLFRAPDLALTQMVVETVSVALFLLCFYHLPELTPKSSKKYKSVNLIISIGVGIIVMLIALAASGTTQLETISEFYTAESYNLAGGKNIVNVLLVDFRGFDTLLEIMVLGVAALAIYSMINLNLNGKDLGSSHHTHAKEKQDSTEDEKSNSNPESWNSVPLRSNDVFLQMSTKIIVFIILIFALYLFFAGHHQPGGGFISGLVTASALVLLAIAFNTDTLRRILPIDYRTVIAWGLLISLATAAGSFVFDLPFMSQAFGYFDIPLLGEVELTTATLFETGVFMAVLGVTMTIILQIGEDR</sequence>
<feature type="transmembrane region" description="Helical" evidence="15">
    <location>
        <begin position="653"/>
        <end position="673"/>
    </location>
</feature>
<accession>A0ABR8T6F0</accession>
<feature type="transmembrane region" description="Helical" evidence="15">
    <location>
        <begin position="596"/>
        <end position="616"/>
    </location>
</feature>
<evidence type="ECO:0000313" key="22">
    <source>
        <dbReference type="Proteomes" id="UP000608071"/>
    </source>
</evidence>
<feature type="transmembrane region" description="Helical" evidence="15">
    <location>
        <begin position="679"/>
        <end position="701"/>
    </location>
</feature>
<evidence type="ECO:0000256" key="11">
    <source>
        <dbReference type="ARBA" id="ARBA00023136"/>
    </source>
</evidence>
<feature type="transmembrane region" description="Helical" evidence="15">
    <location>
        <begin position="207"/>
        <end position="232"/>
    </location>
</feature>
<evidence type="ECO:0000256" key="14">
    <source>
        <dbReference type="SAM" id="MobiDB-lite"/>
    </source>
</evidence>
<dbReference type="Pfam" id="PF13244">
    <property type="entry name" value="MbhD"/>
    <property type="match status" value="1"/>
</dbReference>
<feature type="transmembrane region" description="Helical" evidence="15">
    <location>
        <begin position="111"/>
        <end position="127"/>
    </location>
</feature>
<feature type="transmembrane region" description="Helical" evidence="15">
    <location>
        <begin position="430"/>
        <end position="452"/>
    </location>
</feature>
<dbReference type="InterPro" id="IPR005663">
    <property type="entry name" value="MrpA/MnhA1/PhaAB"/>
</dbReference>
<feature type="transmembrane region" description="Helical" evidence="15">
    <location>
        <begin position="72"/>
        <end position="99"/>
    </location>
</feature>
<dbReference type="InterPro" id="IPR050616">
    <property type="entry name" value="CPA3_Na-H_Antiporter_A"/>
</dbReference>
<feature type="domain" description="Na+/H+ antiporter MnhB subunit-related protein" evidence="18">
    <location>
        <begin position="838"/>
        <end position="961"/>
    </location>
</feature>
<protein>
    <submittedName>
        <fullName evidence="21">Na+/H+ antiporter subunit A</fullName>
    </submittedName>
</protein>
<evidence type="ECO:0000256" key="13">
    <source>
        <dbReference type="RuleBase" id="RU000320"/>
    </source>
</evidence>
<feature type="transmembrane region" description="Helical" evidence="15">
    <location>
        <begin position="345"/>
        <end position="362"/>
    </location>
</feature>
<feature type="domain" description="NADH-Ubiquinone oxidoreductase (complex I) chain 5 N-terminal" evidence="17">
    <location>
        <begin position="65"/>
        <end position="112"/>
    </location>
</feature>
<dbReference type="Pfam" id="PF00662">
    <property type="entry name" value="Proton_antipo_N"/>
    <property type="match status" value="1"/>
</dbReference>
<keyword evidence="9" id="KW-0915">Sodium</keyword>
<dbReference type="InterPro" id="IPR001516">
    <property type="entry name" value="Proton_antipo_N"/>
</dbReference>
<feature type="transmembrane region" description="Helical" evidence="15">
    <location>
        <begin position="473"/>
        <end position="492"/>
    </location>
</feature>